<keyword evidence="8" id="KW-0808">Transferase</keyword>
<dbReference type="Gene3D" id="3.80.10.10">
    <property type="entry name" value="Ribonuclease Inhibitor"/>
    <property type="match status" value="1"/>
</dbReference>
<dbReference type="InterPro" id="IPR032675">
    <property type="entry name" value="LRR_dom_sf"/>
</dbReference>
<dbReference type="PANTHER" id="PTHR48053:SF37">
    <property type="entry name" value="LEUCINE-RICH REPEAT PROTEIN KINASE FAMILY PROTEIN"/>
    <property type="match status" value="1"/>
</dbReference>
<dbReference type="GO" id="GO:0016020">
    <property type="term" value="C:membrane"/>
    <property type="evidence" value="ECO:0007669"/>
    <property type="project" value="UniProtKB-SubCell"/>
</dbReference>
<proteinExistence type="predicted"/>
<dbReference type="SUPFAM" id="SSF52058">
    <property type="entry name" value="L domain-like"/>
    <property type="match status" value="1"/>
</dbReference>
<dbReference type="Gramene" id="PRQ59394">
    <property type="protein sequence ID" value="PRQ59394"/>
    <property type="gene ID" value="RchiOBHm_Chr1g0369711"/>
</dbReference>
<evidence type="ECO:0000256" key="2">
    <source>
        <dbReference type="ARBA" id="ARBA00022614"/>
    </source>
</evidence>
<dbReference type="GO" id="GO:0004674">
    <property type="term" value="F:protein serine/threonine kinase activity"/>
    <property type="evidence" value="ECO:0007669"/>
    <property type="project" value="UniProtKB-KW"/>
</dbReference>
<dbReference type="InterPro" id="IPR051716">
    <property type="entry name" value="Plant_RL_S/T_kinase"/>
</dbReference>
<keyword evidence="6" id="KW-0675">Receptor</keyword>
<evidence type="ECO:0000256" key="5">
    <source>
        <dbReference type="ARBA" id="ARBA00023136"/>
    </source>
</evidence>
<keyword evidence="9" id="KW-1185">Reference proteome</keyword>
<name>A0A2P6SL35_ROSCH</name>
<evidence type="ECO:0000256" key="6">
    <source>
        <dbReference type="ARBA" id="ARBA00023170"/>
    </source>
</evidence>
<keyword evidence="4" id="KW-0677">Repeat</keyword>
<dbReference type="EMBL" id="PDCK01000039">
    <property type="protein sequence ID" value="PRQ59394.1"/>
    <property type="molecule type" value="Genomic_DNA"/>
</dbReference>
<sequence>MNLNIVLEGKQFCGQCPGGDRTAAMNTLSRDIPPQVIGLSSLSILLNLSQNSLTGSLPTGMGNLKNINAIDISENGFTKEIPETIGNCLSLDFLNLQRNLFQGIIPSSMVSLKGLRHLDLSRNNFSGHMSKDLLTYRDFHS</sequence>
<evidence type="ECO:0000313" key="9">
    <source>
        <dbReference type="Proteomes" id="UP000238479"/>
    </source>
</evidence>
<evidence type="ECO:0000256" key="1">
    <source>
        <dbReference type="ARBA" id="ARBA00004479"/>
    </source>
</evidence>
<keyword evidence="3" id="KW-0732">Signal</keyword>
<dbReference type="AlphaFoldDB" id="A0A2P6SL35"/>
<dbReference type="STRING" id="74649.A0A2P6SL35"/>
<keyword evidence="2" id="KW-0433">Leucine-rich repeat</keyword>
<dbReference type="PANTHER" id="PTHR48053">
    <property type="entry name" value="LEUCINE RICH REPEAT FAMILY PROTEIN, EXPRESSED"/>
    <property type="match status" value="1"/>
</dbReference>
<keyword evidence="8" id="KW-0418">Kinase</keyword>
<dbReference type="InterPro" id="IPR001611">
    <property type="entry name" value="Leu-rich_rpt"/>
</dbReference>
<dbReference type="OMA" id="HMSKDLL"/>
<keyword evidence="8" id="KW-0723">Serine/threonine-protein kinase</keyword>
<dbReference type="Pfam" id="PF00560">
    <property type="entry name" value="LRR_1"/>
    <property type="match status" value="1"/>
</dbReference>
<reference evidence="8 9" key="1">
    <citation type="journal article" date="2018" name="Nat. Genet.">
        <title>The Rosa genome provides new insights in the design of modern roses.</title>
        <authorList>
            <person name="Bendahmane M."/>
        </authorList>
    </citation>
    <scope>NUCLEOTIDE SEQUENCE [LARGE SCALE GENOMIC DNA]</scope>
    <source>
        <strain evidence="9">cv. Old Blush</strain>
    </source>
</reference>
<keyword evidence="7" id="KW-0325">Glycoprotein</keyword>
<evidence type="ECO:0000256" key="7">
    <source>
        <dbReference type="ARBA" id="ARBA00023180"/>
    </source>
</evidence>
<dbReference type="FunFam" id="3.80.10.10:FF:000041">
    <property type="entry name" value="LRR receptor-like serine/threonine-protein kinase ERECTA"/>
    <property type="match status" value="1"/>
</dbReference>
<dbReference type="Proteomes" id="UP000238479">
    <property type="component" value="Chromosome 1"/>
</dbReference>
<accession>A0A2P6SL35</accession>
<keyword evidence="5" id="KW-0472">Membrane</keyword>
<comment type="caution">
    <text evidence="8">The sequence shown here is derived from an EMBL/GenBank/DDBJ whole genome shotgun (WGS) entry which is preliminary data.</text>
</comment>
<evidence type="ECO:0000256" key="3">
    <source>
        <dbReference type="ARBA" id="ARBA00022729"/>
    </source>
</evidence>
<evidence type="ECO:0000313" key="8">
    <source>
        <dbReference type="EMBL" id="PRQ59394.1"/>
    </source>
</evidence>
<dbReference type="Pfam" id="PF13855">
    <property type="entry name" value="LRR_8"/>
    <property type="match status" value="1"/>
</dbReference>
<evidence type="ECO:0000256" key="4">
    <source>
        <dbReference type="ARBA" id="ARBA00022737"/>
    </source>
</evidence>
<organism evidence="8 9">
    <name type="scientific">Rosa chinensis</name>
    <name type="common">China rose</name>
    <dbReference type="NCBI Taxonomy" id="74649"/>
    <lineage>
        <taxon>Eukaryota</taxon>
        <taxon>Viridiplantae</taxon>
        <taxon>Streptophyta</taxon>
        <taxon>Embryophyta</taxon>
        <taxon>Tracheophyta</taxon>
        <taxon>Spermatophyta</taxon>
        <taxon>Magnoliopsida</taxon>
        <taxon>eudicotyledons</taxon>
        <taxon>Gunneridae</taxon>
        <taxon>Pentapetalae</taxon>
        <taxon>rosids</taxon>
        <taxon>fabids</taxon>
        <taxon>Rosales</taxon>
        <taxon>Rosaceae</taxon>
        <taxon>Rosoideae</taxon>
        <taxon>Rosoideae incertae sedis</taxon>
        <taxon>Rosa</taxon>
    </lineage>
</organism>
<protein>
    <submittedName>
        <fullName evidence="8">Putative non-specific serine/threonine protein kinase</fullName>
        <ecNumber evidence="8">2.7.11.1</ecNumber>
    </submittedName>
</protein>
<gene>
    <name evidence="8" type="ORF">RchiOBHm_Chr1g0369711</name>
</gene>
<dbReference type="EC" id="2.7.11.1" evidence="8"/>
<comment type="subcellular location">
    <subcellularLocation>
        <location evidence="1">Membrane</location>
        <topology evidence="1">Single-pass type I membrane protein</topology>
    </subcellularLocation>
</comment>